<evidence type="ECO:0000256" key="7">
    <source>
        <dbReference type="ARBA" id="ARBA00022898"/>
    </source>
</evidence>
<dbReference type="SUPFAM" id="SSF53383">
    <property type="entry name" value="PLP-dependent transferases"/>
    <property type="match status" value="1"/>
</dbReference>
<feature type="domain" description="Aminotransferase class V" evidence="13">
    <location>
        <begin position="13"/>
        <end position="357"/>
    </location>
</feature>
<dbReference type="OrthoDB" id="9809412at2"/>
<dbReference type="InParanoid" id="A0A259U135"/>
<comment type="caution">
    <text evidence="12">Lacks conserved residue(s) required for the propagation of feature annotation.</text>
</comment>
<dbReference type="NCBIfam" id="NF003764">
    <property type="entry name" value="PRK05355.1"/>
    <property type="match status" value="1"/>
</dbReference>
<comment type="pathway">
    <text evidence="1 12">Cofactor biosynthesis; pyridoxine 5'-phosphate biosynthesis; pyridoxine 5'-phosphate from D-erythrose 4-phosphate: step 3/5.</text>
</comment>
<comment type="cofactor">
    <cofactor evidence="12">
        <name>pyridoxal 5'-phosphate</name>
        <dbReference type="ChEBI" id="CHEBI:597326"/>
    </cofactor>
    <text evidence="12">Binds 1 pyridoxal phosphate per subunit.</text>
</comment>
<comment type="pathway">
    <text evidence="2 12">Amino-acid biosynthesis; L-serine biosynthesis; L-serine from 3-phospho-D-glycerate: step 2/3.</text>
</comment>
<dbReference type="UniPathway" id="UPA00135">
    <property type="reaction ID" value="UER00197"/>
</dbReference>
<protein>
    <recommendedName>
        <fullName evidence="12">Phosphoserine aminotransferase</fullName>
        <ecNumber evidence="12">2.6.1.52</ecNumber>
    </recommendedName>
    <alternativeName>
        <fullName evidence="12">Phosphohydroxythreonine aminotransferase</fullName>
        <shortName evidence="12">PSAT</shortName>
    </alternativeName>
</protein>
<evidence type="ECO:0000256" key="1">
    <source>
        <dbReference type="ARBA" id="ARBA00004915"/>
    </source>
</evidence>
<dbReference type="InterPro" id="IPR000192">
    <property type="entry name" value="Aminotrans_V_dom"/>
</dbReference>
<evidence type="ECO:0000256" key="4">
    <source>
        <dbReference type="ARBA" id="ARBA00022576"/>
    </source>
</evidence>
<evidence type="ECO:0000256" key="12">
    <source>
        <dbReference type="HAMAP-Rule" id="MF_00160"/>
    </source>
</evidence>
<comment type="catalytic activity">
    <reaction evidence="10 12">
        <text>4-(phosphooxy)-L-threonine + 2-oxoglutarate = (R)-3-hydroxy-2-oxo-4-phosphooxybutanoate + L-glutamate</text>
        <dbReference type="Rhea" id="RHEA:16573"/>
        <dbReference type="ChEBI" id="CHEBI:16810"/>
        <dbReference type="ChEBI" id="CHEBI:29985"/>
        <dbReference type="ChEBI" id="CHEBI:58452"/>
        <dbReference type="ChEBI" id="CHEBI:58538"/>
        <dbReference type="EC" id="2.6.1.52"/>
    </reaction>
</comment>
<keyword evidence="9 12" id="KW-0718">Serine biosynthesis</keyword>
<dbReference type="Gene3D" id="3.40.640.10">
    <property type="entry name" value="Type I PLP-dependent aspartate aminotransferase-like (Major domain)"/>
    <property type="match status" value="1"/>
</dbReference>
<feature type="binding site" evidence="12">
    <location>
        <begin position="83"/>
        <end position="84"/>
    </location>
    <ligand>
        <name>pyridoxal 5'-phosphate</name>
        <dbReference type="ChEBI" id="CHEBI:597326"/>
    </ligand>
</feature>
<keyword evidence="5 12" id="KW-0028">Amino-acid biosynthesis</keyword>
<dbReference type="RefSeq" id="WP_094549001.1">
    <property type="nucleotide sequence ID" value="NZ_MQWB01000001.1"/>
</dbReference>
<dbReference type="PIRSF" id="PIRSF000525">
    <property type="entry name" value="SerC"/>
    <property type="match status" value="1"/>
</dbReference>
<feature type="binding site" evidence="12">
    <location>
        <position position="49"/>
    </location>
    <ligand>
        <name>L-glutamate</name>
        <dbReference type="ChEBI" id="CHEBI:29985"/>
    </ligand>
</feature>
<dbReference type="PROSITE" id="PS00595">
    <property type="entry name" value="AA_TRANSFER_CLASS_5"/>
    <property type="match status" value="1"/>
</dbReference>
<comment type="function">
    <text evidence="12">Catalyzes the reversible conversion of 3-phosphohydroxypyruvate to phosphoserine and of 3-hydroxy-2-oxo-4-phosphonooxybutanoate to phosphohydroxythreonine.</text>
</comment>
<dbReference type="PANTHER" id="PTHR43247">
    <property type="entry name" value="PHOSPHOSERINE AMINOTRANSFERASE"/>
    <property type="match status" value="1"/>
</dbReference>
<feature type="modified residue" description="N6-(pyridoxal phosphate)lysine" evidence="12">
    <location>
        <position position="207"/>
    </location>
</feature>
<comment type="subunit">
    <text evidence="12">Homodimer.</text>
</comment>
<feature type="binding site" evidence="12">
    <location>
        <position position="164"/>
    </location>
    <ligand>
        <name>pyridoxal 5'-phosphate</name>
        <dbReference type="ChEBI" id="CHEBI:597326"/>
    </ligand>
</feature>
<sequence>MPSAQAAIARGHNFSAGPGALPTEVLEEVRDELLSFRDAGASVMEISHRSPQYTDVHEGAKAKMKSLLGIGDGWHVLFLQSGASMQFHQVPLNFLKPGQTADYIDTGNWSAKAVKEAQIVARDRGATVHVAASSAGADYTFIPSEAETSRSPEAAYLHFTSNNTIFGTEFGAEPLADCPLVCDASSDFLGRPIDTSRYGLIYAGAQKNIGPAGVTAVLVTDEFLQTRMEGLPTLLDYGTHAAKLFHTPPVFAIYIVDKVMDWITANGGLEGMKARNAAKAATLYGAIDASDFYRGTAREDSRSLMNVTFRLPSEDLEATFVSESKAHGLLALKGYRTVGGVRASLYNAVSPEAVDALVGFMRDFEASNG</sequence>
<evidence type="ECO:0000256" key="5">
    <source>
        <dbReference type="ARBA" id="ARBA00022605"/>
    </source>
</evidence>
<comment type="catalytic activity">
    <reaction evidence="11 12">
        <text>O-phospho-L-serine + 2-oxoglutarate = 3-phosphooxypyruvate + L-glutamate</text>
        <dbReference type="Rhea" id="RHEA:14329"/>
        <dbReference type="ChEBI" id="CHEBI:16810"/>
        <dbReference type="ChEBI" id="CHEBI:18110"/>
        <dbReference type="ChEBI" id="CHEBI:29985"/>
        <dbReference type="ChEBI" id="CHEBI:57524"/>
        <dbReference type="EC" id="2.6.1.52"/>
    </reaction>
</comment>
<evidence type="ECO:0000256" key="6">
    <source>
        <dbReference type="ARBA" id="ARBA00022679"/>
    </source>
</evidence>
<dbReference type="GO" id="GO:0004648">
    <property type="term" value="F:O-phospho-L-serine:2-oxoglutarate aminotransferase activity"/>
    <property type="evidence" value="ECO:0007669"/>
    <property type="project" value="UniProtKB-UniRule"/>
</dbReference>
<evidence type="ECO:0000256" key="10">
    <source>
        <dbReference type="ARBA" id="ARBA00047630"/>
    </source>
</evidence>
<dbReference type="Pfam" id="PF00266">
    <property type="entry name" value="Aminotran_5"/>
    <property type="match status" value="1"/>
</dbReference>
<evidence type="ECO:0000259" key="13">
    <source>
        <dbReference type="Pfam" id="PF00266"/>
    </source>
</evidence>
<evidence type="ECO:0000313" key="15">
    <source>
        <dbReference type="Proteomes" id="UP000216446"/>
    </source>
</evidence>
<proteinExistence type="inferred from homology"/>
<dbReference type="InterPro" id="IPR015424">
    <property type="entry name" value="PyrdxlP-dep_Trfase"/>
</dbReference>
<dbReference type="Proteomes" id="UP000216446">
    <property type="component" value="Unassembled WGS sequence"/>
</dbReference>
<organism evidence="14 15">
    <name type="scientific">Rubricoccus marinus</name>
    <dbReference type="NCBI Taxonomy" id="716817"/>
    <lineage>
        <taxon>Bacteria</taxon>
        <taxon>Pseudomonadati</taxon>
        <taxon>Rhodothermota</taxon>
        <taxon>Rhodothermia</taxon>
        <taxon>Rhodothermales</taxon>
        <taxon>Rubricoccaceae</taxon>
        <taxon>Rubricoccus</taxon>
    </lineage>
</organism>
<feature type="binding site" evidence="12">
    <location>
        <position position="109"/>
    </location>
    <ligand>
        <name>pyridoxal 5'-phosphate</name>
        <dbReference type="ChEBI" id="CHEBI:597326"/>
    </ligand>
</feature>
<dbReference type="HAMAP" id="MF_00160">
    <property type="entry name" value="SerC_aminotrans_5"/>
    <property type="match status" value="1"/>
</dbReference>
<dbReference type="GO" id="GO:0008615">
    <property type="term" value="P:pyridoxine biosynthetic process"/>
    <property type="evidence" value="ECO:0007669"/>
    <property type="project" value="UniProtKB-UniRule"/>
</dbReference>
<feature type="binding site" evidence="12">
    <location>
        <position position="183"/>
    </location>
    <ligand>
        <name>pyridoxal 5'-phosphate</name>
        <dbReference type="ChEBI" id="CHEBI:597326"/>
    </ligand>
</feature>
<evidence type="ECO:0000256" key="9">
    <source>
        <dbReference type="ARBA" id="ARBA00023299"/>
    </source>
</evidence>
<dbReference type="FunFam" id="3.90.1150.10:FF:000006">
    <property type="entry name" value="Phosphoserine aminotransferase"/>
    <property type="match status" value="1"/>
</dbReference>
<dbReference type="EMBL" id="MQWB01000001">
    <property type="protein sequence ID" value="OZC03534.1"/>
    <property type="molecule type" value="Genomic_DNA"/>
</dbReference>
<dbReference type="InterPro" id="IPR015421">
    <property type="entry name" value="PyrdxlP-dep_Trfase_major"/>
</dbReference>
<dbReference type="Gene3D" id="3.90.1150.10">
    <property type="entry name" value="Aspartate Aminotransferase, domain 1"/>
    <property type="match status" value="1"/>
</dbReference>
<dbReference type="GO" id="GO:0030170">
    <property type="term" value="F:pyridoxal phosphate binding"/>
    <property type="evidence" value="ECO:0007669"/>
    <property type="project" value="UniProtKB-UniRule"/>
</dbReference>
<dbReference type="PANTHER" id="PTHR43247:SF1">
    <property type="entry name" value="PHOSPHOSERINE AMINOTRANSFERASE"/>
    <property type="match status" value="1"/>
</dbReference>
<feature type="binding site" evidence="12">
    <location>
        <position position="206"/>
    </location>
    <ligand>
        <name>pyridoxal 5'-phosphate</name>
        <dbReference type="ChEBI" id="CHEBI:597326"/>
    </ligand>
</feature>
<dbReference type="InterPro" id="IPR022278">
    <property type="entry name" value="Pser_aminoTfrase"/>
</dbReference>
<reference evidence="14 15" key="1">
    <citation type="submission" date="2016-11" db="EMBL/GenBank/DDBJ databases">
        <title>Study of marine rhodopsin-containing bacteria.</title>
        <authorList>
            <person name="Yoshizawa S."/>
            <person name="Kumagai Y."/>
            <person name="Kogure K."/>
        </authorList>
    </citation>
    <scope>NUCLEOTIDE SEQUENCE [LARGE SCALE GENOMIC DNA]</scope>
    <source>
        <strain evidence="14 15">SG-29</strain>
    </source>
</reference>
<keyword evidence="7 12" id="KW-0663">Pyridoxal phosphate</keyword>
<dbReference type="InterPro" id="IPR020578">
    <property type="entry name" value="Aminotrans_V_PyrdxlP_BS"/>
</dbReference>
<dbReference type="AlphaFoldDB" id="A0A259U135"/>
<evidence type="ECO:0000256" key="2">
    <source>
        <dbReference type="ARBA" id="ARBA00005099"/>
    </source>
</evidence>
<evidence type="ECO:0000256" key="8">
    <source>
        <dbReference type="ARBA" id="ARBA00023096"/>
    </source>
</evidence>
<dbReference type="FunFam" id="3.40.640.10:FF:000010">
    <property type="entry name" value="Phosphoserine aminotransferase"/>
    <property type="match status" value="1"/>
</dbReference>
<evidence type="ECO:0000256" key="3">
    <source>
        <dbReference type="ARBA" id="ARBA00006904"/>
    </source>
</evidence>
<keyword evidence="6 12" id="KW-0808">Transferase</keyword>
<name>A0A259U135_9BACT</name>
<evidence type="ECO:0000313" key="14">
    <source>
        <dbReference type="EMBL" id="OZC03534.1"/>
    </source>
</evidence>
<accession>A0A259U135</accession>
<dbReference type="InterPro" id="IPR015422">
    <property type="entry name" value="PyrdxlP-dep_Trfase_small"/>
</dbReference>
<comment type="subcellular location">
    <subcellularLocation>
        <location evidence="12">Cytoplasm</location>
    </subcellularLocation>
</comment>
<comment type="caution">
    <text evidence="14">The sequence shown here is derived from an EMBL/GenBank/DDBJ whole genome shotgun (WGS) entry which is preliminary data.</text>
</comment>
<gene>
    <name evidence="12" type="primary">serC</name>
    <name evidence="14" type="ORF">BSZ36_11400</name>
</gene>
<dbReference type="FunCoup" id="A0A259U135">
    <property type="interactions" value="413"/>
</dbReference>
<keyword evidence="12" id="KW-0963">Cytoplasm</keyword>
<keyword evidence="4 12" id="KW-0032">Aminotransferase</keyword>
<dbReference type="UniPathway" id="UPA00244">
    <property type="reaction ID" value="UER00311"/>
</dbReference>
<keyword evidence="15" id="KW-1185">Reference proteome</keyword>
<dbReference type="GO" id="GO:0005737">
    <property type="term" value="C:cytoplasm"/>
    <property type="evidence" value="ECO:0007669"/>
    <property type="project" value="UniProtKB-SubCell"/>
</dbReference>
<comment type="similarity">
    <text evidence="3 12">Belongs to the class-V pyridoxal-phosphate-dependent aminotransferase family. SerC subfamily.</text>
</comment>
<keyword evidence="8 12" id="KW-0664">Pyridoxine biosynthesis</keyword>
<dbReference type="EC" id="2.6.1.52" evidence="12"/>
<dbReference type="GO" id="GO:0006564">
    <property type="term" value="P:L-serine biosynthetic process"/>
    <property type="evidence" value="ECO:0007669"/>
    <property type="project" value="UniProtKB-UniRule"/>
</dbReference>
<evidence type="ECO:0000256" key="11">
    <source>
        <dbReference type="ARBA" id="ARBA00049007"/>
    </source>
</evidence>